<dbReference type="InterPro" id="IPR050134">
    <property type="entry name" value="NAD-dep_sirtuin_deacylases"/>
</dbReference>
<feature type="domain" description="Deacetylase sirtuin-type" evidence="5">
    <location>
        <begin position="1"/>
        <end position="232"/>
    </location>
</feature>
<protein>
    <recommendedName>
        <fullName evidence="3">NAD-dependent protein deacylase</fullName>
        <ecNumber evidence="3">2.3.1.286</ecNumber>
    </recommendedName>
    <alternativeName>
        <fullName evidence="3">Regulatory protein SIR2 homolog</fullName>
    </alternativeName>
</protein>
<dbReference type="InterPro" id="IPR026591">
    <property type="entry name" value="Sirtuin_cat_small_dom_sf"/>
</dbReference>
<dbReference type="PANTHER" id="PTHR11085:SF4">
    <property type="entry name" value="NAD-DEPENDENT PROTEIN DEACYLASE"/>
    <property type="match status" value="1"/>
</dbReference>
<dbReference type="Proteomes" id="UP000603728">
    <property type="component" value="Unassembled WGS sequence"/>
</dbReference>
<feature type="active site" description="Proton acceptor" evidence="3">
    <location>
        <position position="105"/>
    </location>
</feature>
<dbReference type="InterPro" id="IPR003000">
    <property type="entry name" value="Sirtuin"/>
</dbReference>
<keyword evidence="7" id="KW-1185">Reference proteome</keyword>
<sequence length="233" mass="26209">MKKKLVVLTGAGISAESGIKTFRDSDGLWEGYDVMEVATPEGWHKNQELVLDFYNKRRQQLKEVNPNLGHTILAELEKDFDVQIITQNVDDLHERAGSTNVLHLHGELLKVRSTQNKNLILDWTEDLYTGDLDANGHQLRPHIVWFGEEVPALEEAIDITETADYFAVIGTSLQVYPAAGLISYTPNTTPVFYIDPKPISIPNLRNKVETIAKFASEGVADLREKLLNLEKTI</sequence>
<evidence type="ECO:0000313" key="6">
    <source>
        <dbReference type="EMBL" id="MBL0739337.1"/>
    </source>
</evidence>
<dbReference type="HAMAP" id="MF_01121">
    <property type="entry name" value="Sirtuin_ClassIII"/>
    <property type="match status" value="1"/>
</dbReference>
<evidence type="ECO:0000256" key="1">
    <source>
        <dbReference type="ARBA" id="ARBA00022679"/>
    </source>
</evidence>
<dbReference type="InterPro" id="IPR027546">
    <property type="entry name" value="Sirtuin_class_III"/>
</dbReference>
<dbReference type="Gene3D" id="3.40.50.1220">
    <property type="entry name" value="TPP-binding domain"/>
    <property type="match status" value="1"/>
</dbReference>
<organism evidence="6 7">
    <name type="scientific">Flavobacterium tagetis</name>
    <dbReference type="NCBI Taxonomy" id="2801336"/>
    <lineage>
        <taxon>Bacteria</taxon>
        <taxon>Pseudomonadati</taxon>
        <taxon>Bacteroidota</taxon>
        <taxon>Flavobacteriia</taxon>
        <taxon>Flavobacteriales</taxon>
        <taxon>Flavobacteriaceae</taxon>
        <taxon>Flavobacterium</taxon>
    </lineage>
</organism>
<proteinExistence type="inferred from homology"/>
<keyword evidence="2 3" id="KW-0520">NAD</keyword>
<evidence type="ECO:0000259" key="5">
    <source>
        <dbReference type="PROSITE" id="PS50305"/>
    </source>
</evidence>
<dbReference type="InterPro" id="IPR026590">
    <property type="entry name" value="Ssirtuin_cat_dom"/>
</dbReference>
<keyword evidence="1" id="KW-0808">Transferase</keyword>
<comment type="caution">
    <text evidence="3 4">Lacks conserved residue(s) required for the propagation of feature annotation.</text>
</comment>
<comment type="catalytic activity">
    <reaction evidence="3">
        <text>N(6)-succinyl-L-lysyl-[protein] + NAD(+) + H2O = 2''-O-succinyl-ADP-D-ribose + nicotinamide + L-lysyl-[protein]</text>
        <dbReference type="Rhea" id="RHEA:47668"/>
        <dbReference type="Rhea" id="RHEA-COMP:9752"/>
        <dbReference type="Rhea" id="RHEA-COMP:11877"/>
        <dbReference type="ChEBI" id="CHEBI:15377"/>
        <dbReference type="ChEBI" id="CHEBI:17154"/>
        <dbReference type="ChEBI" id="CHEBI:29969"/>
        <dbReference type="ChEBI" id="CHEBI:57540"/>
        <dbReference type="ChEBI" id="CHEBI:87830"/>
        <dbReference type="ChEBI" id="CHEBI:87832"/>
    </reaction>
</comment>
<comment type="function">
    <text evidence="3">NAD-dependent lysine deacetylase and desuccinylase that specifically removes acetyl and succinyl groups on target proteins. Modulates the activities of several proteins which are inactive in their acylated form.</text>
</comment>
<evidence type="ECO:0000256" key="2">
    <source>
        <dbReference type="ARBA" id="ARBA00023027"/>
    </source>
</evidence>
<reference evidence="6 7" key="1">
    <citation type="submission" date="2021-01" db="EMBL/GenBank/DDBJ databases">
        <title>Genome seq and assembly of Flavobacterium sp. GN10.</title>
        <authorList>
            <person name="Chhetri G."/>
        </authorList>
    </citation>
    <scope>NUCLEOTIDE SEQUENCE [LARGE SCALE GENOMIC DNA]</scope>
    <source>
        <strain evidence="6 7">GN10</strain>
    </source>
</reference>
<dbReference type="RefSeq" id="WP_202006331.1">
    <property type="nucleotide sequence ID" value="NZ_JAERSF010000005.1"/>
</dbReference>
<dbReference type="PROSITE" id="PS50305">
    <property type="entry name" value="SIRTUIN"/>
    <property type="match status" value="1"/>
</dbReference>
<evidence type="ECO:0000313" key="7">
    <source>
        <dbReference type="Proteomes" id="UP000603728"/>
    </source>
</evidence>
<dbReference type="CDD" id="cd01412">
    <property type="entry name" value="SIRT5_Af1_CobB"/>
    <property type="match status" value="1"/>
</dbReference>
<keyword evidence="3" id="KW-0963">Cytoplasm</keyword>
<feature type="binding site" evidence="3">
    <location>
        <position position="54"/>
    </location>
    <ligand>
        <name>substrate</name>
    </ligand>
</feature>
<dbReference type="EMBL" id="JAERSF010000005">
    <property type="protein sequence ID" value="MBL0739337.1"/>
    <property type="molecule type" value="Genomic_DNA"/>
</dbReference>
<feature type="binding site" evidence="3">
    <location>
        <begin position="170"/>
        <end position="172"/>
    </location>
    <ligand>
        <name>NAD(+)</name>
        <dbReference type="ChEBI" id="CHEBI:57540"/>
    </ligand>
</feature>
<comment type="catalytic activity">
    <reaction evidence="3">
        <text>N(6)-acetyl-L-lysyl-[protein] + NAD(+) + H2O = 2''-O-acetyl-ADP-D-ribose + nicotinamide + L-lysyl-[protein]</text>
        <dbReference type="Rhea" id="RHEA:43636"/>
        <dbReference type="Rhea" id="RHEA-COMP:9752"/>
        <dbReference type="Rhea" id="RHEA-COMP:10731"/>
        <dbReference type="ChEBI" id="CHEBI:15377"/>
        <dbReference type="ChEBI" id="CHEBI:17154"/>
        <dbReference type="ChEBI" id="CHEBI:29969"/>
        <dbReference type="ChEBI" id="CHEBI:57540"/>
        <dbReference type="ChEBI" id="CHEBI:61930"/>
        <dbReference type="ChEBI" id="CHEBI:83767"/>
        <dbReference type="EC" id="2.3.1.286"/>
    </reaction>
</comment>
<comment type="similarity">
    <text evidence="3">Belongs to the sirtuin family. Class III subfamily.</text>
</comment>
<comment type="subcellular location">
    <subcellularLocation>
        <location evidence="3">Cytoplasm</location>
    </subcellularLocation>
</comment>
<dbReference type="EC" id="2.3.1.286" evidence="3"/>
<feature type="binding site" evidence="3">
    <location>
        <position position="57"/>
    </location>
    <ligand>
        <name>substrate</name>
    </ligand>
</feature>
<comment type="caution">
    <text evidence="6">The sequence shown here is derived from an EMBL/GenBank/DDBJ whole genome shotgun (WGS) entry which is preliminary data.</text>
</comment>
<evidence type="ECO:0000256" key="4">
    <source>
        <dbReference type="PROSITE-ProRule" id="PRU00236"/>
    </source>
</evidence>
<feature type="binding site" evidence="3">
    <location>
        <begin position="87"/>
        <end position="90"/>
    </location>
    <ligand>
        <name>NAD(+)</name>
        <dbReference type="ChEBI" id="CHEBI:57540"/>
    </ligand>
</feature>
<comment type="domain">
    <text evidence="3">2 residues (Tyr-54 and Arg-57) present in a large hydrophobic pocket are probably involved in substrate specificity. They are important for desuccinylation activity, but dispensable for deacetylation activity.</text>
</comment>
<dbReference type="Gene3D" id="3.30.1600.10">
    <property type="entry name" value="SIR2/SIRT2 'Small Domain"/>
    <property type="match status" value="1"/>
</dbReference>
<dbReference type="PANTHER" id="PTHR11085">
    <property type="entry name" value="NAD-DEPENDENT PROTEIN DEACYLASE SIRTUIN-5, MITOCHONDRIAL-RELATED"/>
    <property type="match status" value="1"/>
</dbReference>
<feature type="binding site" evidence="3">
    <location>
        <position position="211"/>
    </location>
    <ligand>
        <name>NAD(+)</name>
        <dbReference type="ChEBI" id="CHEBI:57540"/>
    </ligand>
</feature>
<dbReference type="Pfam" id="PF02146">
    <property type="entry name" value="SIR2"/>
    <property type="match status" value="1"/>
</dbReference>
<accession>A0ABS1KJC7</accession>
<dbReference type="InterPro" id="IPR029035">
    <property type="entry name" value="DHS-like_NAD/FAD-binding_dom"/>
</dbReference>
<dbReference type="SUPFAM" id="SSF52467">
    <property type="entry name" value="DHS-like NAD/FAD-binding domain"/>
    <property type="match status" value="1"/>
</dbReference>
<feature type="binding site" evidence="3">
    <location>
        <begin position="10"/>
        <end position="29"/>
    </location>
    <ligand>
        <name>NAD(+)</name>
        <dbReference type="ChEBI" id="CHEBI:57540"/>
    </ligand>
</feature>
<evidence type="ECO:0000256" key="3">
    <source>
        <dbReference type="HAMAP-Rule" id="MF_01121"/>
    </source>
</evidence>
<name>A0ABS1KJC7_9FLAO</name>
<gene>
    <name evidence="3" type="primary">cobB</name>
    <name evidence="6" type="ORF">JI750_20775</name>
</gene>